<protein>
    <recommendedName>
        <fullName evidence="10">Protein Spindly</fullName>
    </recommendedName>
    <alternativeName>
        <fullName evidence="10">Coiled-coil domain-containing protein 99</fullName>
    </alternativeName>
    <alternativeName>
        <fullName evidence="10">Spindle apparatus coiled-coil domain-containing protein 1</fullName>
    </alternativeName>
</protein>
<dbReference type="InterPro" id="IPR050693">
    <property type="entry name" value="Hsp70_NEF-Inhibitors"/>
</dbReference>
<comment type="caution">
    <text evidence="13">The sequence shown here is derived from an EMBL/GenBank/DDBJ whole genome shotgun (WGS) entry which is preliminary data.</text>
</comment>
<dbReference type="STRING" id="623744.A0A553N3X8"/>
<dbReference type="EMBL" id="SRMA01027077">
    <property type="protein sequence ID" value="TRY60140.1"/>
    <property type="molecule type" value="Genomic_DNA"/>
</dbReference>
<dbReference type="FunFam" id="1.25.10.10:FF:000148">
    <property type="entry name" value="SIL1 nucleotide exchange factor"/>
    <property type="match status" value="1"/>
</dbReference>
<dbReference type="GO" id="GO:0007094">
    <property type="term" value="P:mitotic spindle assembly checkpoint signaling"/>
    <property type="evidence" value="ECO:0007669"/>
    <property type="project" value="InterPro"/>
</dbReference>
<dbReference type="GO" id="GO:0051301">
    <property type="term" value="P:cell division"/>
    <property type="evidence" value="ECO:0007669"/>
    <property type="project" value="UniProtKB-KW"/>
</dbReference>
<dbReference type="GO" id="GO:0005788">
    <property type="term" value="C:endoplasmic reticulum lumen"/>
    <property type="evidence" value="ECO:0007669"/>
    <property type="project" value="UniProtKB-SubCell"/>
</dbReference>
<reference evidence="13 14" key="1">
    <citation type="journal article" date="2019" name="Sci. Data">
        <title>Hybrid genome assembly and annotation of Danionella translucida.</title>
        <authorList>
            <person name="Kadobianskyi M."/>
            <person name="Schulze L."/>
            <person name="Schuelke M."/>
            <person name="Judkewitz B."/>
        </authorList>
    </citation>
    <scope>NUCLEOTIDE SEQUENCE [LARGE SCALE GENOMIC DNA]</scope>
    <source>
        <strain evidence="13 14">Bolton</strain>
    </source>
</reference>
<evidence type="ECO:0000256" key="3">
    <source>
        <dbReference type="ARBA" id="ARBA00022448"/>
    </source>
</evidence>
<evidence type="ECO:0000256" key="1">
    <source>
        <dbReference type="ARBA" id="ARBA00004319"/>
    </source>
</evidence>
<dbReference type="SUPFAM" id="SSF48371">
    <property type="entry name" value="ARM repeat"/>
    <property type="match status" value="1"/>
</dbReference>
<comment type="subcellular location">
    <subcellularLocation>
        <location evidence="10">Chromosome</location>
        <location evidence="10">Centromere</location>
        <location evidence="10">Kinetochore</location>
    </subcellularLocation>
    <subcellularLocation>
        <location evidence="1">Endoplasmic reticulum lumen</location>
    </subcellularLocation>
</comment>
<feature type="compositionally biased region" description="Basic and acidic residues" evidence="11">
    <location>
        <begin position="428"/>
        <end position="447"/>
    </location>
</feature>
<name>A0A553N3X8_9TELE</name>
<accession>A0A553N3X8</accession>
<feature type="coiled-coil region" evidence="10">
    <location>
        <begin position="278"/>
        <end position="357"/>
    </location>
</feature>
<keyword evidence="10" id="KW-0137">Centromere</keyword>
<dbReference type="GO" id="GO:0043515">
    <property type="term" value="F:kinetochore binding"/>
    <property type="evidence" value="ECO:0007669"/>
    <property type="project" value="UniProtKB-UniRule"/>
</dbReference>
<dbReference type="InterPro" id="IPR016024">
    <property type="entry name" value="ARM-type_fold"/>
</dbReference>
<dbReference type="PANTHER" id="PTHR19316:SF35">
    <property type="entry name" value="NUCLEOTIDE EXCHANGE FACTOR SIL1"/>
    <property type="match status" value="1"/>
</dbReference>
<dbReference type="InterPro" id="IPR011989">
    <property type="entry name" value="ARM-like"/>
</dbReference>
<keyword evidence="10" id="KW-0132">Cell division</keyword>
<evidence type="ECO:0000259" key="12">
    <source>
        <dbReference type="Pfam" id="PF08609"/>
    </source>
</evidence>
<keyword evidence="14" id="KW-1185">Reference proteome</keyword>
<organism evidence="13 14">
    <name type="scientific">Danionella cerebrum</name>
    <dbReference type="NCBI Taxonomy" id="2873325"/>
    <lineage>
        <taxon>Eukaryota</taxon>
        <taxon>Metazoa</taxon>
        <taxon>Chordata</taxon>
        <taxon>Craniata</taxon>
        <taxon>Vertebrata</taxon>
        <taxon>Euteleostomi</taxon>
        <taxon>Actinopterygii</taxon>
        <taxon>Neopterygii</taxon>
        <taxon>Teleostei</taxon>
        <taxon>Ostariophysi</taxon>
        <taxon>Cypriniformes</taxon>
        <taxon>Danionidae</taxon>
        <taxon>Danioninae</taxon>
        <taxon>Danionella</taxon>
    </lineage>
</organism>
<dbReference type="GO" id="GO:0015031">
    <property type="term" value="P:protein transport"/>
    <property type="evidence" value="ECO:0007669"/>
    <property type="project" value="UniProtKB-KW"/>
</dbReference>
<dbReference type="Gene3D" id="1.25.10.10">
    <property type="entry name" value="Leucine-rich Repeat Variant"/>
    <property type="match status" value="1"/>
</dbReference>
<keyword evidence="10" id="KW-0498">Mitosis</keyword>
<keyword evidence="10" id="KW-0995">Kinetochore</keyword>
<keyword evidence="10" id="KW-0131">Cell cycle</keyword>
<dbReference type="PANTHER" id="PTHR19316">
    <property type="entry name" value="PROTEIN FOLDING REGULATOR"/>
    <property type="match status" value="1"/>
</dbReference>
<feature type="domain" description="Nucleotide exchange factor Fes1" evidence="12">
    <location>
        <begin position="625"/>
        <end position="705"/>
    </location>
</feature>
<feature type="region of interest" description="Disordered" evidence="11">
    <location>
        <begin position="410"/>
        <end position="527"/>
    </location>
</feature>
<dbReference type="GO" id="GO:0000940">
    <property type="term" value="C:outer kinetochore"/>
    <property type="evidence" value="ECO:0007669"/>
    <property type="project" value="UniProtKB-UniRule"/>
</dbReference>
<dbReference type="HAMAP" id="MF_03041">
    <property type="entry name" value="SPDLY"/>
    <property type="match status" value="1"/>
</dbReference>
<dbReference type="Proteomes" id="UP000316079">
    <property type="component" value="Unassembled WGS sequence"/>
</dbReference>
<dbReference type="AlphaFoldDB" id="A0A553N3X8"/>
<feature type="coiled-coil region" evidence="10">
    <location>
        <begin position="92"/>
        <end position="249"/>
    </location>
</feature>
<comment type="function">
    <text evidence="10">Required for the localization of dynein and dynactin to the mitotic kintochore. Dynein is believed to control the initial lateral interaction between the kinetochore and spindle microtubules and to facilitate the subsequent formation of end-on kinetochore-microtubule attachments mediated by the NDC80 complex.</text>
</comment>
<dbReference type="GO" id="GO:0000774">
    <property type="term" value="F:adenyl-nucleotide exchange factor activity"/>
    <property type="evidence" value="ECO:0007669"/>
    <property type="project" value="TreeGrafter"/>
</dbReference>
<feature type="compositionally biased region" description="Basic and acidic residues" evidence="11">
    <location>
        <begin position="463"/>
        <end position="482"/>
    </location>
</feature>
<gene>
    <name evidence="10" type="primary">SPDL1</name>
    <name evidence="10" type="synonym">CCDC99</name>
    <name evidence="13" type="ORF">DNTS_006450</name>
</gene>
<keyword evidence="4" id="KW-0732">Signal</keyword>
<evidence type="ECO:0000256" key="10">
    <source>
        <dbReference type="HAMAP-Rule" id="MF_03041"/>
    </source>
</evidence>
<comment type="similarity">
    <text evidence="10">Belongs to the Spindly family.</text>
</comment>
<evidence type="ECO:0000313" key="14">
    <source>
        <dbReference type="Proteomes" id="UP000316079"/>
    </source>
</evidence>
<keyword evidence="10" id="KW-0175">Coiled coil</keyword>
<dbReference type="InterPro" id="IPR028593">
    <property type="entry name" value="SPDLY_chordates"/>
</dbReference>
<comment type="function">
    <text evidence="9">Required for protein translocation and folding in the endoplasmic reticulum (ER). Functions as a nucleotide exchange factor for the ER lumenal chaperone HSPA5.</text>
</comment>
<evidence type="ECO:0000256" key="7">
    <source>
        <dbReference type="ARBA" id="ARBA00023010"/>
    </source>
</evidence>
<dbReference type="OrthoDB" id="2121607at2759"/>
<dbReference type="Pfam" id="PF08609">
    <property type="entry name" value="Fes1"/>
    <property type="match status" value="1"/>
</dbReference>
<feature type="coiled-coil region" evidence="10">
    <location>
        <begin position="1"/>
        <end position="67"/>
    </location>
</feature>
<dbReference type="InterPro" id="IPR013918">
    <property type="entry name" value="Nucleotide_exch_fac_Fes1"/>
</dbReference>
<keyword evidence="10" id="KW-0158">Chromosome</keyword>
<dbReference type="GO" id="GO:0034501">
    <property type="term" value="P:protein localization to kinetochore"/>
    <property type="evidence" value="ECO:0007669"/>
    <property type="project" value="UniProtKB-UniRule"/>
</dbReference>
<sequence>MSNLEHEILSLRQKLQDGEEALQRAGQYGLQLLDENMDMHNKLEEQRNEMSTVIEGLEQEKYSLQREVELKVRMLESLRSEFDLVVTMKTDLEEAQLAEKQMRHKLDQQTEVLNSKSEELRVLTERAHETMSSEILELQVQKMELESAMSMMEQDLQEAKYKEEQLNLANTTLQRHLERLTEEKEEREKETKAREVNQDLQIQLEQVLQQAQDPSSKGNSLFAEVEDKRAAMEQKLNSMKRQYDSLQKQHVLTKQHMHHMKIATLMQLQGNRADPAQLERLQFMLSDKNKEIESLMMKVRELEKNKMAVQDQQPSALSKEGELMDETYYTDLLKIQLANSTKEVEKMKEELSMARMKALSESQRVLELERKLYGTEQALKQRHSDNMKLQVKLEELKIKYTPNEVNKAQVLKRRREKFPLPEENAAPSKEESTPRDDSIETKTEKVLSDSAETPVMVPLQSEKLTEPKEAVSREGKSVRICEDPPLSIPRSPVNGTDDKNLQNSEGEEEENWKTERKRKKLQQPIQVSSQKTMATLLVKEGSAEQETLVEDENPEDLEVVRPTDKWQTLKPGQAVPAGSHVRLNLQTGHREVKLGQDEEASKYWRDGNSASFTAEELKEALKKFKDDHEQTKQVPEEDAVRAEFRPIEELKKDMETLDMLVETDVQVMKRLLTQFNKTNSTNQEKVTALLDLEYLVHQVDNAQNLVSMGGMQLVISALNNTDVHLQESAANPSVQVEAVEGGALQKLLMLLATQRPITVKKKVLFAVAALLRHFPFAQSHFLKLGGVQVLNELFQVPGAEALRVRIITVLYDMIVEKELISQVGLDLIPDSSHQERLRQYAEVSLLPVLVEQGWCHRVPELLSSSEHDWREKALRTLLAMMAYCQTQFQQNSLLEASLSELQKQYQELVVTELDVGEQDGYFGEILALVDSVLVKMRQV</sequence>
<keyword evidence="3" id="KW-0813">Transport</keyword>
<evidence type="ECO:0000256" key="4">
    <source>
        <dbReference type="ARBA" id="ARBA00022729"/>
    </source>
</evidence>
<keyword evidence="7" id="KW-0811">Translocation</keyword>
<comment type="similarity">
    <text evidence="2">Belongs to the SIL1 family.</text>
</comment>
<keyword evidence="5" id="KW-0256">Endoplasmic reticulum</keyword>
<evidence type="ECO:0000256" key="6">
    <source>
        <dbReference type="ARBA" id="ARBA00022927"/>
    </source>
</evidence>
<keyword evidence="8" id="KW-0325">Glycoprotein</keyword>
<keyword evidence="6" id="KW-0653">Protein transport</keyword>
<evidence type="ECO:0000256" key="5">
    <source>
        <dbReference type="ARBA" id="ARBA00022824"/>
    </source>
</evidence>
<evidence type="ECO:0000256" key="11">
    <source>
        <dbReference type="SAM" id="MobiDB-lite"/>
    </source>
</evidence>
<proteinExistence type="inferred from homology"/>
<evidence type="ECO:0000313" key="13">
    <source>
        <dbReference type="EMBL" id="TRY60140.1"/>
    </source>
</evidence>
<evidence type="ECO:0000256" key="8">
    <source>
        <dbReference type="ARBA" id="ARBA00023180"/>
    </source>
</evidence>
<evidence type="ECO:0000256" key="2">
    <source>
        <dbReference type="ARBA" id="ARBA00010588"/>
    </source>
</evidence>
<evidence type="ECO:0000256" key="9">
    <source>
        <dbReference type="ARBA" id="ARBA00037748"/>
    </source>
</evidence>